<evidence type="ECO:0000256" key="2">
    <source>
        <dbReference type="ARBA" id="ARBA00022448"/>
    </source>
</evidence>
<dbReference type="RefSeq" id="WP_066450663.1">
    <property type="nucleotide sequence ID" value="NZ_CAUWFI010000041.1"/>
</dbReference>
<sequence length="348" mass="39971">MKRHLKIILALTLVVGMLSGCGSRSYSHTLRVFNWGEYVDPDVISGFQREFDCKVIYETFDSNESMYTKLLGGNKYDIMVPSEYMIERLIKENLLQKIDWSLITSKSSLDSKVLNQNFDKNNDYWVPYFYGNVGIVYDKTQVSEKDLKAGWEVLRNPKYKGNIYMYDSERDSFMVALKALGYSMNTTNQKEVKDAYQWLVEQRQTMDPTYATDETIDAMKNGEKAMAVMYSGDAASVMLENSDIGFYMPEEGTNIWFDGFVVSKDCKETKLAMEFINYMINDENALNNTLEVGYLTSNVNAAKEASEGDFDGISAYGIRMGKNDEVFAYQPQNIKEMYSSYWTKVKAQ</sequence>
<dbReference type="PIRSF" id="PIRSF019574">
    <property type="entry name" value="Periplasmic_polyamine_BP"/>
    <property type="match status" value="1"/>
</dbReference>
<keyword evidence="3" id="KW-0732">Signal</keyword>
<keyword evidence="7" id="KW-1185">Reference proteome</keyword>
<dbReference type="GeneID" id="98917001"/>
<reference evidence="6 7" key="1">
    <citation type="submission" date="2019-03" db="EMBL/GenBank/DDBJ databases">
        <title>Genomic Encyclopedia of Type Strains, Phase IV (KMG-IV): sequencing the most valuable type-strain genomes for metagenomic binning, comparative biology and taxonomic classification.</title>
        <authorList>
            <person name="Goeker M."/>
        </authorList>
    </citation>
    <scope>NUCLEOTIDE SEQUENCE [LARGE SCALE GENOMIC DNA]</scope>
    <source>
        <strain evidence="6 7">DSM 29487</strain>
    </source>
</reference>
<evidence type="ECO:0000256" key="1">
    <source>
        <dbReference type="ARBA" id="ARBA00004418"/>
    </source>
</evidence>
<dbReference type="InterPro" id="IPR006059">
    <property type="entry name" value="SBP"/>
</dbReference>
<evidence type="ECO:0000313" key="6">
    <source>
        <dbReference type="EMBL" id="TCW00979.1"/>
    </source>
</evidence>
<evidence type="ECO:0000256" key="5">
    <source>
        <dbReference type="PIRSR" id="PIRSR019574-1"/>
    </source>
</evidence>
<protein>
    <submittedName>
        <fullName evidence="6">Spermidine/putrescine transport system substrate-binding protein</fullName>
    </submittedName>
</protein>
<comment type="subcellular location">
    <subcellularLocation>
        <location evidence="1">Periplasm</location>
    </subcellularLocation>
</comment>
<dbReference type="InterPro" id="IPR001188">
    <property type="entry name" value="Sperm_putr-bd"/>
</dbReference>
<name>A0A4R3Z6A1_9FIRM</name>
<feature type="binding site" evidence="5">
    <location>
        <position position="37"/>
    </location>
    <ligand>
        <name>spermidine</name>
        <dbReference type="ChEBI" id="CHEBI:57834"/>
    </ligand>
</feature>
<accession>A0A4R3Z6A1</accession>
<dbReference type="SUPFAM" id="SSF53850">
    <property type="entry name" value="Periplasmic binding protein-like II"/>
    <property type="match status" value="1"/>
</dbReference>
<dbReference type="GO" id="GO:0042597">
    <property type="term" value="C:periplasmic space"/>
    <property type="evidence" value="ECO:0007669"/>
    <property type="project" value="UniProtKB-SubCell"/>
</dbReference>
<gene>
    <name evidence="6" type="ORF">EDD60_10583</name>
</gene>
<dbReference type="PANTHER" id="PTHR30222:SF17">
    <property type="entry name" value="SPERMIDINE_PUTRESCINE-BINDING PERIPLASMIC PROTEIN"/>
    <property type="match status" value="1"/>
</dbReference>
<evidence type="ECO:0000256" key="3">
    <source>
        <dbReference type="ARBA" id="ARBA00022729"/>
    </source>
</evidence>
<evidence type="ECO:0000313" key="7">
    <source>
        <dbReference type="Proteomes" id="UP000295515"/>
    </source>
</evidence>
<organism evidence="6 7">
    <name type="scientific">Longibaculum muris</name>
    <dbReference type="NCBI Taxonomy" id="1796628"/>
    <lineage>
        <taxon>Bacteria</taxon>
        <taxon>Bacillati</taxon>
        <taxon>Bacillota</taxon>
        <taxon>Erysipelotrichia</taxon>
        <taxon>Erysipelotrichales</taxon>
        <taxon>Coprobacillaceae</taxon>
        <taxon>Longibaculum</taxon>
    </lineage>
</organism>
<dbReference type="CDD" id="cd13663">
    <property type="entry name" value="PBP2_PotD_PotF_like_2"/>
    <property type="match status" value="1"/>
</dbReference>
<proteinExistence type="predicted"/>
<dbReference type="PANTHER" id="PTHR30222">
    <property type="entry name" value="SPERMIDINE/PUTRESCINE-BINDING PERIPLASMIC PROTEIN"/>
    <property type="match status" value="1"/>
</dbReference>
<keyword evidence="2" id="KW-0813">Transport</keyword>
<dbReference type="EMBL" id="SMCQ01000005">
    <property type="protein sequence ID" value="TCW00979.1"/>
    <property type="molecule type" value="Genomic_DNA"/>
</dbReference>
<dbReference type="GO" id="GO:0019808">
    <property type="term" value="F:polyamine binding"/>
    <property type="evidence" value="ECO:0007669"/>
    <property type="project" value="InterPro"/>
</dbReference>
<dbReference type="PROSITE" id="PS51257">
    <property type="entry name" value="PROKAR_LIPOPROTEIN"/>
    <property type="match status" value="1"/>
</dbReference>
<dbReference type="Proteomes" id="UP000295515">
    <property type="component" value="Unassembled WGS sequence"/>
</dbReference>
<dbReference type="Gene3D" id="3.40.190.10">
    <property type="entry name" value="Periplasmic binding protein-like II"/>
    <property type="match status" value="2"/>
</dbReference>
<dbReference type="PRINTS" id="PR00909">
    <property type="entry name" value="SPERMDNBNDNG"/>
</dbReference>
<evidence type="ECO:0000256" key="4">
    <source>
        <dbReference type="ARBA" id="ARBA00022764"/>
    </source>
</evidence>
<dbReference type="AlphaFoldDB" id="A0A4R3Z6A1"/>
<dbReference type="Pfam" id="PF13416">
    <property type="entry name" value="SBP_bac_8"/>
    <property type="match status" value="1"/>
</dbReference>
<feature type="binding site" evidence="5">
    <location>
        <position position="84"/>
    </location>
    <ligand>
        <name>spermidine</name>
        <dbReference type="ChEBI" id="CHEBI:57834"/>
    </ligand>
</feature>
<dbReference type="GO" id="GO:0015846">
    <property type="term" value="P:polyamine transport"/>
    <property type="evidence" value="ECO:0007669"/>
    <property type="project" value="InterPro"/>
</dbReference>
<comment type="caution">
    <text evidence="6">The sequence shown here is derived from an EMBL/GenBank/DDBJ whole genome shotgun (WGS) entry which is preliminary data.</text>
</comment>
<keyword evidence="4" id="KW-0574">Periplasm</keyword>